<dbReference type="Proteomes" id="UP000242146">
    <property type="component" value="Unassembled WGS sequence"/>
</dbReference>
<feature type="domain" description="Arrestin-like N-terminal" evidence="1">
    <location>
        <begin position="283"/>
        <end position="387"/>
    </location>
</feature>
<comment type="caution">
    <text evidence="3">The sequence shown here is derived from an EMBL/GenBank/DDBJ whole genome shotgun (WGS) entry which is preliminary data.</text>
</comment>
<dbReference type="STRING" id="101127.A0A1X2G7C7"/>
<dbReference type="InterPro" id="IPR013216">
    <property type="entry name" value="Methyltransf_11"/>
</dbReference>
<keyword evidence="4" id="KW-1185">Reference proteome</keyword>
<dbReference type="Gene3D" id="2.60.40.640">
    <property type="match status" value="1"/>
</dbReference>
<dbReference type="AlphaFoldDB" id="A0A1X2G7C7"/>
<sequence>MVKEDTMTIPCHESLIQGPIVQSLTKLLDAKFFSSSSTAPSVVRFLDIGCGPGECCRMLKSYYGERIAIVGIDPSDSLDTVLAQQPTDIQFFKETIDTYSEKTPAESFDVVFFSKSLHHCDELQNSIDKARKLFHPSGLFIFEELWFPAYDNDIVSLGWLYDRLDLLACAGAFDLKTAKEAILPAVLDKSIRVQDRFEVVIKDCHQHSSEDCRKAIFKNFGQNNIRIIENVPLGRYWLRDLGLKNELGNLMTEFIEQERRAIDKGIIKGLVQKQYLCNDVLVCYPGSVFEGTVMLTLSEPLHVSRLKVVFKGAERVNAAAMGWEKTSNDGRLFAVRTTLLGSRASEQNNSHEKIPAGVHMYNFAVEMPLVNYPPSLDEYLVGCTFSLFACLDLDARHTFKTDTIPVSFRPTLCVAKPSVMSWTTYDAPLHATALLQIGLPCLDFNLFDTQKIPFLFKIVHDSDSVSPFNLSTLYVRISLKRTLTIYYNTYRRSETIEICHMEHLLADLDDTSECAAELSLKKAQLLPTVDYSTQFHVNYSLSCSLRTRHGLWNLTTKKKIFELPIEFGTLSPGTLAIDGLHVYTDVQDPTDMQFKPRFLQASQNTMEYLPAYEELTRPPSYCQLPSPPSSFV</sequence>
<dbReference type="PANTHER" id="PTHR43861">
    <property type="entry name" value="TRANS-ACONITATE 2-METHYLTRANSFERASE-RELATED"/>
    <property type="match status" value="1"/>
</dbReference>
<accession>A0A1X2G7C7</accession>
<dbReference type="Pfam" id="PF08241">
    <property type="entry name" value="Methyltransf_11"/>
    <property type="match status" value="1"/>
</dbReference>
<dbReference type="InterPro" id="IPR029063">
    <property type="entry name" value="SAM-dependent_MTases_sf"/>
</dbReference>
<dbReference type="Pfam" id="PF00339">
    <property type="entry name" value="Arrestin_N"/>
    <property type="match status" value="1"/>
</dbReference>
<dbReference type="InterPro" id="IPR014752">
    <property type="entry name" value="Arrestin-like_C"/>
</dbReference>
<dbReference type="SUPFAM" id="SSF53335">
    <property type="entry name" value="S-adenosyl-L-methionine-dependent methyltransferases"/>
    <property type="match status" value="1"/>
</dbReference>
<dbReference type="EMBL" id="MCGT01000035">
    <property type="protein sequence ID" value="ORX46993.1"/>
    <property type="molecule type" value="Genomic_DNA"/>
</dbReference>
<dbReference type="GO" id="GO:0008757">
    <property type="term" value="F:S-adenosylmethionine-dependent methyltransferase activity"/>
    <property type="evidence" value="ECO:0007669"/>
    <property type="project" value="InterPro"/>
</dbReference>
<reference evidence="3 4" key="1">
    <citation type="submission" date="2016-07" db="EMBL/GenBank/DDBJ databases">
        <title>Pervasive Adenine N6-methylation of Active Genes in Fungi.</title>
        <authorList>
            <consortium name="DOE Joint Genome Institute"/>
            <person name="Mondo S.J."/>
            <person name="Dannebaum R.O."/>
            <person name="Kuo R.C."/>
            <person name="Labutti K."/>
            <person name="Haridas S."/>
            <person name="Kuo A."/>
            <person name="Salamov A."/>
            <person name="Ahrendt S.R."/>
            <person name="Lipzen A."/>
            <person name="Sullivan W."/>
            <person name="Andreopoulos W.B."/>
            <person name="Clum A."/>
            <person name="Lindquist E."/>
            <person name="Daum C."/>
            <person name="Ramamoorthy G.K."/>
            <person name="Gryganskyi A."/>
            <person name="Culley D."/>
            <person name="Magnuson J.K."/>
            <person name="James T.Y."/>
            <person name="O'Malley M.A."/>
            <person name="Stajich J.E."/>
            <person name="Spatafora J.W."/>
            <person name="Visel A."/>
            <person name="Grigoriev I.V."/>
        </authorList>
    </citation>
    <scope>NUCLEOTIDE SEQUENCE [LARGE SCALE GENOMIC DNA]</scope>
    <source>
        <strain evidence="3 4">NRRL 3301</strain>
    </source>
</reference>
<gene>
    <name evidence="3" type="ORF">DM01DRAFT_1410382</name>
</gene>
<organism evidence="3 4">
    <name type="scientific">Hesseltinella vesiculosa</name>
    <dbReference type="NCBI Taxonomy" id="101127"/>
    <lineage>
        <taxon>Eukaryota</taxon>
        <taxon>Fungi</taxon>
        <taxon>Fungi incertae sedis</taxon>
        <taxon>Mucoromycota</taxon>
        <taxon>Mucoromycotina</taxon>
        <taxon>Mucoromycetes</taxon>
        <taxon>Mucorales</taxon>
        <taxon>Cunninghamellaceae</taxon>
        <taxon>Hesseltinella</taxon>
    </lineage>
</organism>
<evidence type="ECO:0000313" key="3">
    <source>
        <dbReference type="EMBL" id="ORX46993.1"/>
    </source>
</evidence>
<proteinExistence type="predicted"/>
<dbReference type="Gene3D" id="3.40.50.150">
    <property type="entry name" value="Vaccinia Virus protein VP39"/>
    <property type="match status" value="1"/>
</dbReference>
<dbReference type="OrthoDB" id="2333384at2759"/>
<name>A0A1X2G7C7_9FUNG</name>
<evidence type="ECO:0000313" key="4">
    <source>
        <dbReference type="Proteomes" id="UP000242146"/>
    </source>
</evidence>
<evidence type="ECO:0008006" key="5">
    <source>
        <dbReference type="Google" id="ProtNLM"/>
    </source>
</evidence>
<dbReference type="InterPro" id="IPR011021">
    <property type="entry name" value="Arrestin-like_N"/>
</dbReference>
<dbReference type="CDD" id="cd02440">
    <property type="entry name" value="AdoMet_MTases"/>
    <property type="match status" value="1"/>
</dbReference>
<evidence type="ECO:0000259" key="1">
    <source>
        <dbReference type="Pfam" id="PF00339"/>
    </source>
</evidence>
<feature type="domain" description="Methyltransferase type 11" evidence="2">
    <location>
        <begin position="46"/>
        <end position="142"/>
    </location>
</feature>
<protein>
    <recommendedName>
        <fullName evidence="5">S-adenosyl-L-methionine-dependent methyltransferase</fullName>
    </recommendedName>
</protein>
<evidence type="ECO:0000259" key="2">
    <source>
        <dbReference type="Pfam" id="PF08241"/>
    </source>
</evidence>